<evidence type="ECO:0000313" key="4">
    <source>
        <dbReference type="Proteomes" id="UP000076512"/>
    </source>
</evidence>
<organism evidence="2 4">
    <name type="scientific">Nocardia terpenica</name>
    <dbReference type="NCBI Taxonomy" id="455432"/>
    <lineage>
        <taxon>Bacteria</taxon>
        <taxon>Bacillati</taxon>
        <taxon>Actinomycetota</taxon>
        <taxon>Actinomycetes</taxon>
        <taxon>Mycobacteriales</taxon>
        <taxon>Nocardiaceae</taxon>
        <taxon>Nocardia</taxon>
    </lineage>
</organism>
<dbReference type="EMBL" id="CP023778">
    <property type="protein sequence ID" value="ATL65756.1"/>
    <property type="molecule type" value="Genomic_DNA"/>
</dbReference>
<dbReference type="STRING" id="455432.AWN90_15840"/>
<keyword evidence="4" id="KW-1185">Reference proteome</keyword>
<reference evidence="1 5" key="2">
    <citation type="submission" date="2017-10" db="EMBL/GenBank/DDBJ databases">
        <title>Comparative genomics between pathogenic Norcardia.</title>
        <authorList>
            <person name="Zeng L."/>
        </authorList>
    </citation>
    <scope>NUCLEOTIDE SEQUENCE [LARGE SCALE GENOMIC DNA]</scope>
    <source>
        <strain evidence="1 5">NC_YFY_NT001</strain>
    </source>
</reference>
<dbReference type="Gene3D" id="1.10.287.1060">
    <property type="entry name" value="ESAT-6-like"/>
    <property type="match status" value="1"/>
</dbReference>
<dbReference type="AlphaFoldDB" id="A0A164I869"/>
<dbReference type="EMBL" id="LWGR01000021">
    <property type="protein sequence ID" value="KZM69186.1"/>
    <property type="molecule type" value="Genomic_DNA"/>
</dbReference>
<evidence type="ECO:0000313" key="1">
    <source>
        <dbReference type="EMBL" id="ATL65756.1"/>
    </source>
</evidence>
<evidence type="ECO:0000313" key="2">
    <source>
        <dbReference type="EMBL" id="KZM69186.1"/>
    </source>
</evidence>
<protein>
    <recommendedName>
        <fullName evidence="7">WXG100 family type VII secretion target</fullName>
    </recommendedName>
</protein>
<evidence type="ECO:0008006" key="7">
    <source>
        <dbReference type="Google" id="ProtNLM"/>
    </source>
</evidence>
<dbReference type="KEGG" id="ntp:CRH09_05535"/>
<dbReference type="SUPFAM" id="SSF140453">
    <property type="entry name" value="EsxAB dimer-like"/>
    <property type="match status" value="1"/>
</dbReference>
<evidence type="ECO:0000313" key="3">
    <source>
        <dbReference type="EMBL" id="QIS17810.1"/>
    </source>
</evidence>
<evidence type="ECO:0000313" key="6">
    <source>
        <dbReference type="Proteomes" id="UP000500953"/>
    </source>
</evidence>
<sequence length="102" mass="10769">MKYDAPTLTHLSEELGRLYGQLQTQASQLQAAAKTLETAWEGNQGFEGFHAAKNKWDNQFGREGDTGPDTALGKVNALSKAVSDALSSAQHTDGKVGSGFGG</sequence>
<dbReference type="Proteomes" id="UP000500953">
    <property type="component" value="Chromosome"/>
</dbReference>
<accession>A0A164I869</accession>
<dbReference type="Proteomes" id="UP000076512">
    <property type="component" value="Unassembled WGS sequence"/>
</dbReference>
<dbReference type="GeneID" id="88356897"/>
<dbReference type="EMBL" id="CP046173">
    <property type="protein sequence ID" value="QIS17810.1"/>
    <property type="molecule type" value="Genomic_DNA"/>
</dbReference>
<dbReference type="InterPro" id="IPR036689">
    <property type="entry name" value="ESAT-6-like_sf"/>
</dbReference>
<reference evidence="3 6" key="3">
    <citation type="journal article" date="2019" name="ACS Chem. Biol.">
        <title>Identification and Mobilization of a Cryptic Antibiotic Biosynthesis Gene Locus from a Human-Pathogenic Nocardia Isolate.</title>
        <authorList>
            <person name="Herisse M."/>
            <person name="Ishida K."/>
            <person name="Porter J.L."/>
            <person name="Howden B."/>
            <person name="Hertweck C."/>
            <person name="Stinear T.P."/>
            <person name="Pidot S.J."/>
        </authorList>
    </citation>
    <scope>NUCLEOTIDE SEQUENCE [LARGE SCALE GENOMIC DNA]</scope>
    <source>
        <strain evidence="3 6">AUSMDU00012715</strain>
    </source>
</reference>
<dbReference type="OrthoDB" id="4558579at2"/>
<proteinExistence type="predicted"/>
<gene>
    <name evidence="2" type="ORF">AWN90_15840</name>
    <name evidence="1" type="ORF">CRH09_05535</name>
    <name evidence="3" type="ORF">F6W96_05265</name>
</gene>
<dbReference type="RefSeq" id="WP_067581438.1">
    <property type="nucleotide sequence ID" value="NZ_CP023778.1"/>
</dbReference>
<dbReference type="Proteomes" id="UP000221961">
    <property type="component" value="Chromosome"/>
</dbReference>
<evidence type="ECO:0000313" key="5">
    <source>
        <dbReference type="Proteomes" id="UP000221961"/>
    </source>
</evidence>
<reference evidence="2 4" key="1">
    <citation type="submission" date="2016-04" db="EMBL/GenBank/DDBJ databases">
        <authorList>
            <person name="Evans L.H."/>
            <person name="Alamgir A."/>
            <person name="Owens N."/>
            <person name="Weber N.D."/>
            <person name="Virtaneva K."/>
            <person name="Barbian K."/>
            <person name="Babar A."/>
            <person name="Rosenke K."/>
        </authorList>
    </citation>
    <scope>NUCLEOTIDE SEQUENCE [LARGE SCALE GENOMIC DNA]</scope>
    <source>
        <strain evidence="2 4">IFM 0406</strain>
    </source>
</reference>
<name>A0A164I869_9NOCA</name>